<dbReference type="EMBL" id="CP016416">
    <property type="protein sequence ID" value="ANU39435.1"/>
    <property type="molecule type" value="Genomic_DNA"/>
</dbReference>
<dbReference type="Proteomes" id="UP000092528">
    <property type="component" value="Plasmid pVS127"/>
</dbReference>
<gene>
    <name evidence="1" type="ORF">VSVS05_04400</name>
</gene>
<reference evidence="1 2" key="1">
    <citation type="submission" date="2016-07" db="EMBL/GenBank/DDBJ databases">
        <title>Genome sequencing of Vibrio scophthalmi strain VS-05, an isolated from Paralichthys olivaceus.</title>
        <authorList>
            <person name="Han H.-J."/>
        </authorList>
    </citation>
    <scope>NUCLEOTIDE SEQUENCE [LARGE SCALE GENOMIC DNA]</scope>
    <source>
        <strain evidence="1 2">VS-05</strain>
        <plasmid evidence="2">pvs127</plasmid>
    </source>
</reference>
<keyword evidence="2" id="KW-1185">Reference proteome</keyword>
<sequence length="77" mass="8421">MKGVNLTNAIAALRARVRARRSGDAQLLAQADLDVKAQQPYCAQVQQALIQNRDNMTLSNVTAGWVKSRLREKGALS</sequence>
<dbReference type="RefSeq" id="WP_006714203.1">
    <property type="nucleotide sequence ID" value="NZ_CP016309.1"/>
</dbReference>
<accession>A0A1B1NWI7</accession>
<keyword evidence="1" id="KW-0614">Plasmid</keyword>
<dbReference type="AlphaFoldDB" id="A0A1B1NWI7"/>
<dbReference type="KEGG" id="vsc:VSVS12_04505"/>
<organism evidence="1 2">
    <name type="scientific">Vibrio scophthalmi</name>
    <dbReference type="NCBI Taxonomy" id="45658"/>
    <lineage>
        <taxon>Bacteria</taxon>
        <taxon>Pseudomonadati</taxon>
        <taxon>Pseudomonadota</taxon>
        <taxon>Gammaproteobacteria</taxon>
        <taxon>Vibrionales</taxon>
        <taxon>Vibrionaceae</taxon>
        <taxon>Vibrio</taxon>
    </lineage>
</organism>
<geneLocation type="plasmid" evidence="2">
    <name>pvs127</name>
</geneLocation>
<dbReference type="PATRIC" id="fig|45658.6.peg.4355"/>
<evidence type="ECO:0000313" key="1">
    <source>
        <dbReference type="EMBL" id="ANU39435.1"/>
    </source>
</evidence>
<name>A0A1B1NWI7_9VIBR</name>
<proteinExistence type="predicted"/>
<protein>
    <submittedName>
        <fullName evidence="1">Uncharacterized protein</fullName>
    </submittedName>
</protein>
<dbReference type="KEGG" id="vsc:VSVS12_04379"/>
<evidence type="ECO:0000313" key="2">
    <source>
        <dbReference type="Proteomes" id="UP000092528"/>
    </source>
</evidence>